<dbReference type="Proteomes" id="UP000619265">
    <property type="component" value="Unassembled WGS sequence"/>
</dbReference>
<accession>A0A834D3X7</accession>
<feature type="non-terminal residue" evidence="2">
    <location>
        <position position="153"/>
    </location>
</feature>
<gene>
    <name evidence="2" type="ORF">F2P56_006029</name>
</gene>
<comment type="caution">
    <text evidence="2">The sequence shown here is derived from an EMBL/GenBank/DDBJ whole genome shotgun (WGS) entry which is preliminary data.</text>
</comment>
<evidence type="ECO:0000313" key="2">
    <source>
        <dbReference type="EMBL" id="KAF5474096.1"/>
    </source>
</evidence>
<feature type="region of interest" description="Disordered" evidence="1">
    <location>
        <begin position="87"/>
        <end position="123"/>
    </location>
</feature>
<proteinExistence type="predicted"/>
<evidence type="ECO:0000313" key="3">
    <source>
        <dbReference type="Proteomes" id="UP000619265"/>
    </source>
</evidence>
<protein>
    <submittedName>
        <fullName evidence="2">Uncharacterized protein</fullName>
    </submittedName>
</protein>
<dbReference type="AlphaFoldDB" id="A0A834D3X7"/>
<organism evidence="2 3">
    <name type="scientific">Juglans regia</name>
    <name type="common">English walnut</name>
    <dbReference type="NCBI Taxonomy" id="51240"/>
    <lineage>
        <taxon>Eukaryota</taxon>
        <taxon>Viridiplantae</taxon>
        <taxon>Streptophyta</taxon>
        <taxon>Embryophyta</taxon>
        <taxon>Tracheophyta</taxon>
        <taxon>Spermatophyta</taxon>
        <taxon>Magnoliopsida</taxon>
        <taxon>eudicotyledons</taxon>
        <taxon>Gunneridae</taxon>
        <taxon>Pentapetalae</taxon>
        <taxon>rosids</taxon>
        <taxon>fabids</taxon>
        <taxon>Fagales</taxon>
        <taxon>Juglandaceae</taxon>
        <taxon>Juglans</taxon>
    </lineage>
</organism>
<name>A0A834D3X7_JUGRE</name>
<reference evidence="2" key="1">
    <citation type="submission" date="2015-10" db="EMBL/GenBank/DDBJ databases">
        <authorList>
            <person name="Martinez-Garcia P.J."/>
            <person name="Crepeau M.W."/>
            <person name="Puiu D."/>
            <person name="Gonzalez-Ibeas D."/>
            <person name="Whalen J."/>
            <person name="Stevens K."/>
            <person name="Paul R."/>
            <person name="Butterfield T."/>
            <person name="Britton M."/>
            <person name="Reagan R."/>
            <person name="Chakraborty S."/>
            <person name="Walawage S.L."/>
            <person name="Vasquez-Gross H.A."/>
            <person name="Cardeno C."/>
            <person name="Famula R."/>
            <person name="Pratt K."/>
            <person name="Kuruganti S."/>
            <person name="Aradhya M.K."/>
            <person name="Leslie C.A."/>
            <person name="Dandekar A.M."/>
            <person name="Salzberg S.L."/>
            <person name="Wegrzyn J.L."/>
            <person name="Langley C.H."/>
            <person name="Neale D.B."/>
        </authorList>
    </citation>
    <scope>NUCLEOTIDE SEQUENCE</scope>
    <source>
        <tissue evidence="2">Leaves</tissue>
    </source>
</reference>
<dbReference type="EMBL" id="LIHL02000003">
    <property type="protein sequence ID" value="KAF5474096.1"/>
    <property type="molecule type" value="Genomic_DNA"/>
</dbReference>
<dbReference type="Gramene" id="Jr03_04200_p1">
    <property type="protein sequence ID" value="cds.Jr03_04200_p1"/>
    <property type="gene ID" value="Jr03_04200"/>
</dbReference>
<feature type="compositionally biased region" description="Gly residues" evidence="1">
    <location>
        <begin position="113"/>
        <end position="123"/>
    </location>
</feature>
<evidence type="ECO:0000256" key="1">
    <source>
        <dbReference type="SAM" id="MobiDB-lite"/>
    </source>
</evidence>
<sequence length="153" mass="15949">MIRYSFGICRTGSRGFHLEALEGLLVGPGLDGEIRLGVEADAEDHDGEEAGDVAGELPVLPVAGLPRGRRGSVEEVPLGPVLVARAGPPALPRRGGATPGAQGAKKTVAQHPGGSGDGSGGGHSVYICPFRFRSVDRLPESDRILERHDQEVE</sequence>
<reference evidence="2" key="2">
    <citation type="submission" date="2020-03" db="EMBL/GenBank/DDBJ databases">
        <title>Walnut 2.0.</title>
        <authorList>
            <person name="Marrano A."/>
            <person name="Britton M."/>
            <person name="Zimin A.V."/>
            <person name="Zaini P.A."/>
            <person name="Workman R."/>
            <person name="Puiu D."/>
            <person name="Bianco L."/>
            <person name="Allen B.J."/>
            <person name="Troggio M."/>
            <person name="Leslie C.A."/>
            <person name="Timp W."/>
            <person name="Dendekar A."/>
            <person name="Salzberg S.L."/>
            <person name="Neale D.B."/>
        </authorList>
    </citation>
    <scope>NUCLEOTIDE SEQUENCE</scope>
    <source>
        <tissue evidence="2">Leaves</tissue>
    </source>
</reference>